<dbReference type="SUPFAM" id="SSF89796">
    <property type="entry name" value="CoA-transferase family III (CaiB/BaiF)"/>
    <property type="match status" value="2"/>
</dbReference>
<name>A0ABY4IIF1_9MICO</name>
<protein>
    <submittedName>
        <fullName evidence="1">CoA transferase</fullName>
    </submittedName>
</protein>
<dbReference type="PANTHER" id="PTHR48228">
    <property type="entry name" value="SUCCINYL-COA--D-CITRAMALATE COA-TRANSFERASE"/>
    <property type="match status" value="1"/>
</dbReference>
<dbReference type="GO" id="GO:0016740">
    <property type="term" value="F:transferase activity"/>
    <property type="evidence" value="ECO:0007669"/>
    <property type="project" value="UniProtKB-KW"/>
</dbReference>
<dbReference type="PANTHER" id="PTHR48228:SF4">
    <property type="entry name" value="BLR3030 PROTEIN"/>
    <property type="match status" value="1"/>
</dbReference>
<sequence>MGPHRPSPRAAAPARTRPSAALLRRVWTEIGGEPAAVHDALADLPGLGDVPLPARTAAGELALGSTAAATLAAGRRVADLDVARVAAAYRSDRLLTVDGAPPPIWSPLSGFWATADGWIRTHGNYPHHARGLRSALGLAPDADRPDVAAALAALPRDEAVQRIVHHGGLAVSVRAEQPEHDARLRTMPLIEVARVGDAAPSGRPTSGPPSPLTGIRVLDLTRVIAGPVCTRTLALLGADVLRIDPPAIAELPWQHLDTGHGKRSTILDARDPAMSALLATADVIVLGYRPASLARLGLSPDTLVERYPGLVVAELSAWGADAPERAGFDSLVQAESGIAVIEGDDGVPGALPAQALDHSSGYLLAAAVTTLLGRRAREGGSWIARTSLRRVAAEILGMPRRTDPVAAPDPDAASHEARFDVDGVSLVTAAPVIPGTAFTAPHPWGSDAPRW</sequence>
<dbReference type="InterPro" id="IPR003673">
    <property type="entry name" value="CoA-Trfase_fam_III"/>
</dbReference>
<reference evidence="1 2" key="1">
    <citation type="submission" date="2021-06" db="EMBL/GenBank/DDBJ databases">
        <title>Genome-based taxonomic framework of Microbacterium strains isolated from marine environment, the description of four new species and reclassification of four preexisting species.</title>
        <authorList>
            <person name="Lee S.D."/>
            <person name="Kim S.-M."/>
            <person name="Byeon Y.-S."/>
            <person name="Yang H.L."/>
            <person name="Kim I.S."/>
        </authorList>
    </citation>
    <scope>NUCLEOTIDE SEQUENCE [LARGE SCALE GENOMIC DNA]</scope>
    <source>
        <strain evidence="1 2">SSW1-51</strain>
    </source>
</reference>
<dbReference type="RefSeq" id="WP_247981895.1">
    <property type="nucleotide sequence ID" value="NZ_CP078076.1"/>
</dbReference>
<accession>A0ABY4IIF1</accession>
<dbReference type="Proteomes" id="UP000831467">
    <property type="component" value="Chromosome"/>
</dbReference>
<evidence type="ECO:0000313" key="1">
    <source>
        <dbReference type="EMBL" id="UPL12542.1"/>
    </source>
</evidence>
<organism evidence="1 2">
    <name type="scientific">Microbacterium sufflavum</name>
    <dbReference type="NCBI Taxonomy" id="2851649"/>
    <lineage>
        <taxon>Bacteria</taxon>
        <taxon>Bacillati</taxon>
        <taxon>Actinomycetota</taxon>
        <taxon>Actinomycetes</taxon>
        <taxon>Micrococcales</taxon>
        <taxon>Microbacteriaceae</taxon>
        <taxon>Microbacterium</taxon>
    </lineage>
</organism>
<dbReference type="Pfam" id="PF02515">
    <property type="entry name" value="CoA_transf_3"/>
    <property type="match status" value="1"/>
</dbReference>
<dbReference type="InterPro" id="IPR023606">
    <property type="entry name" value="CoA-Trfase_III_dom_1_sf"/>
</dbReference>
<proteinExistence type="predicted"/>
<dbReference type="InterPro" id="IPR050509">
    <property type="entry name" value="CoA-transferase_III"/>
</dbReference>
<keyword evidence="2" id="KW-1185">Reference proteome</keyword>
<keyword evidence="1" id="KW-0808">Transferase</keyword>
<dbReference type="Gene3D" id="3.40.50.10540">
    <property type="entry name" value="Crotonobetainyl-coa:carnitine coa-transferase, domain 1"/>
    <property type="match status" value="1"/>
</dbReference>
<evidence type="ECO:0000313" key="2">
    <source>
        <dbReference type="Proteomes" id="UP000831467"/>
    </source>
</evidence>
<dbReference type="EMBL" id="CP078076">
    <property type="protein sequence ID" value="UPL12542.1"/>
    <property type="molecule type" value="Genomic_DNA"/>
</dbReference>
<gene>
    <name evidence="1" type="ORF">KV394_16140</name>
</gene>